<dbReference type="Proteomes" id="UP000007875">
    <property type="component" value="Unassembled WGS sequence"/>
</dbReference>
<dbReference type="Ensembl" id="ENSCSAVT00000016155.1">
    <property type="protein sequence ID" value="ENSCSAVP00000015975.1"/>
    <property type="gene ID" value="ENSCSAVG00000009403.1"/>
</dbReference>
<dbReference type="GeneTree" id="ENSGT00390000016929"/>
<feature type="compositionally biased region" description="Polar residues" evidence="1">
    <location>
        <begin position="25"/>
        <end position="35"/>
    </location>
</feature>
<accession>H2ZEF9</accession>
<dbReference type="AlphaFoldDB" id="H2ZEF9"/>
<name>H2ZEF9_CIOSA</name>
<reference evidence="3" key="1">
    <citation type="submission" date="2003-08" db="EMBL/GenBank/DDBJ databases">
        <authorList>
            <person name="Birren B."/>
            <person name="Nusbaum C."/>
            <person name="Abebe A."/>
            <person name="Abouelleil A."/>
            <person name="Adekoya E."/>
            <person name="Ait-zahra M."/>
            <person name="Allen N."/>
            <person name="Allen T."/>
            <person name="An P."/>
            <person name="Anderson M."/>
            <person name="Anderson S."/>
            <person name="Arachchi H."/>
            <person name="Armbruster J."/>
            <person name="Bachantsang P."/>
            <person name="Baldwin J."/>
            <person name="Barry A."/>
            <person name="Bayul T."/>
            <person name="Blitshsteyn B."/>
            <person name="Bloom T."/>
            <person name="Blye J."/>
            <person name="Boguslavskiy L."/>
            <person name="Borowsky M."/>
            <person name="Boukhgalter B."/>
            <person name="Brunache A."/>
            <person name="Butler J."/>
            <person name="Calixte N."/>
            <person name="Calvo S."/>
            <person name="Camarata J."/>
            <person name="Campo K."/>
            <person name="Chang J."/>
            <person name="Cheshatsang Y."/>
            <person name="Citroen M."/>
            <person name="Collymore A."/>
            <person name="Considine T."/>
            <person name="Cook A."/>
            <person name="Cooke P."/>
            <person name="Corum B."/>
            <person name="Cuomo C."/>
            <person name="David R."/>
            <person name="Dawoe T."/>
            <person name="Degray S."/>
            <person name="Dodge S."/>
            <person name="Dooley K."/>
            <person name="Dorje P."/>
            <person name="Dorjee K."/>
            <person name="Dorris L."/>
            <person name="Duffey N."/>
            <person name="Dupes A."/>
            <person name="Elkins T."/>
            <person name="Engels R."/>
            <person name="Erickson J."/>
            <person name="Farina A."/>
            <person name="Faro S."/>
            <person name="Ferreira P."/>
            <person name="Fischer H."/>
            <person name="Fitzgerald M."/>
            <person name="Foley K."/>
            <person name="Gage D."/>
            <person name="Galagan J."/>
            <person name="Gearin G."/>
            <person name="Gnerre S."/>
            <person name="Gnirke A."/>
            <person name="Goyette A."/>
            <person name="Graham J."/>
            <person name="Grandbois E."/>
            <person name="Gyaltsen K."/>
            <person name="Hafez N."/>
            <person name="Hagopian D."/>
            <person name="Hagos B."/>
            <person name="Hall J."/>
            <person name="Hatcher B."/>
            <person name="Heller A."/>
            <person name="Higgins H."/>
            <person name="Honan T."/>
            <person name="Horn A."/>
            <person name="Houde N."/>
            <person name="Hughes L."/>
            <person name="Hulme W."/>
            <person name="Husby E."/>
            <person name="Iliev I."/>
            <person name="Jaffe D."/>
            <person name="Jones C."/>
            <person name="Kamal M."/>
            <person name="Kamat A."/>
            <person name="Kamvysselis M."/>
            <person name="Karlsson E."/>
            <person name="Kells C."/>
            <person name="Kieu A."/>
            <person name="Kisner P."/>
            <person name="Kodira C."/>
            <person name="Kulbokas E."/>
            <person name="Labutti K."/>
            <person name="Lama D."/>
            <person name="Landers T."/>
            <person name="Leger J."/>
            <person name="Levine S."/>
            <person name="Lewis D."/>
            <person name="Lewis T."/>
            <person name="Lindblad-toh K."/>
            <person name="Liu X."/>
            <person name="Lokyitsang T."/>
            <person name="Lokyitsang Y."/>
            <person name="Lucien O."/>
            <person name="Lui A."/>
            <person name="Ma L.J."/>
            <person name="Mabbitt R."/>
            <person name="Macdonald J."/>
            <person name="Maclean C."/>
            <person name="Major J."/>
            <person name="Manning J."/>
            <person name="Marabella R."/>
            <person name="Maru K."/>
            <person name="Matthews C."/>
            <person name="Mauceli E."/>
            <person name="Mccarthy M."/>
            <person name="Mcdonough S."/>
            <person name="Mcghee T."/>
            <person name="Meldrim J."/>
            <person name="Meneus L."/>
            <person name="Mesirov J."/>
            <person name="Mihalev A."/>
            <person name="Mihova T."/>
            <person name="Mikkelsen T."/>
            <person name="Mlenga V."/>
            <person name="Moru K."/>
            <person name="Mozes J."/>
            <person name="Mulrain L."/>
            <person name="Munson G."/>
            <person name="Naylor J."/>
            <person name="Newes C."/>
            <person name="Nguyen C."/>
            <person name="Nguyen N."/>
            <person name="Nguyen T."/>
            <person name="Nicol R."/>
            <person name="Nielsen C."/>
            <person name="Nizzari M."/>
            <person name="Norbu C."/>
            <person name="Norbu N."/>
            <person name="O'donnell P."/>
            <person name="Okoawo O."/>
            <person name="O'leary S."/>
            <person name="Omotosho B."/>
            <person name="O'neill K."/>
            <person name="Osman S."/>
            <person name="Parker S."/>
            <person name="Perrin D."/>
            <person name="Phunkhang P."/>
            <person name="Piqani B."/>
            <person name="Purcell S."/>
            <person name="Rachupka T."/>
            <person name="Ramasamy U."/>
            <person name="Rameau R."/>
            <person name="Ray V."/>
            <person name="Raymond C."/>
            <person name="Retta R."/>
            <person name="Richardson S."/>
            <person name="Rise C."/>
            <person name="Rodriguez J."/>
            <person name="Rogers J."/>
            <person name="Rogov P."/>
            <person name="Rutman M."/>
            <person name="Schupbach R."/>
            <person name="Seaman C."/>
            <person name="Settipalli S."/>
            <person name="Sharpe T."/>
            <person name="Sheridan J."/>
            <person name="Sherpa N."/>
            <person name="Shi J."/>
            <person name="Smirnov S."/>
            <person name="Smith C."/>
            <person name="Sougnez C."/>
            <person name="Spencer B."/>
            <person name="Stalker J."/>
            <person name="Stange-thomann N."/>
            <person name="Stavropoulos S."/>
            <person name="Stetson K."/>
            <person name="Stone C."/>
            <person name="Stone S."/>
            <person name="Stubbs M."/>
            <person name="Talamas J."/>
            <person name="Tchuinga P."/>
            <person name="Tenzing P."/>
            <person name="Tesfaye S."/>
            <person name="Theodore J."/>
            <person name="Thoulutsang Y."/>
            <person name="Topham K."/>
            <person name="Towey S."/>
            <person name="Tsamla T."/>
            <person name="Tsomo N."/>
            <person name="Vallee D."/>
            <person name="Vassiliev H."/>
            <person name="Venkataraman V."/>
            <person name="Vinson J."/>
            <person name="Vo A."/>
            <person name="Wade C."/>
            <person name="Wang S."/>
            <person name="Wangchuk T."/>
            <person name="Wangdi T."/>
            <person name="Whittaker C."/>
            <person name="Wilkinson J."/>
            <person name="Wu Y."/>
            <person name="Wyman D."/>
            <person name="Yadav S."/>
            <person name="Yang S."/>
            <person name="Yang X."/>
            <person name="Yeager S."/>
            <person name="Yee E."/>
            <person name="Young G."/>
            <person name="Zainoun J."/>
            <person name="Zembeck L."/>
            <person name="Zimmer A."/>
            <person name="Zody M."/>
            <person name="Lander E."/>
        </authorList>
    </citation>
    <scope>NUCLEOTIDE SEQUENCE [LARGE SCALE GENOMIC DNA]</scope>
</reference>
<reference evidence="2" key="2">
    <citation type="submission" date="2025-08" db="UniProtKB">
        <authorList>
            <consortium name="Ensembl"/>
        </authorList>
    </citation>
    <scope>IDENTIFICATION</scope>
</reference>
<feature type="compositionally biased region" description="Basic and acidic residues" evidence="1">
    <location>
        <begin position="36"/>
        <end position="51"/>
    </location>
</feature>
<sequence length="162" mass="18121">MELQTVTPSRIQHSPTKIISRKSKLPTSPQPQDSNEPTHRKPPETPNKEPAPDSSKLFKIVISSTSTKNPPTRETKSESSHFLTSIDKLSDDAEAMDVDYDDKVMLDEEDQQHVQDIKEALNIKGDEAGEKRKQGASSRLPRELRGLMGEANLCYARGDHDD</sequence>
<dbReference type="HOGENOM" id="CLU_1639179_0_0_1"/>
<keyword evidence="3" id="KW-1185">Reference proteome</keyword>
<feature type="region of interest" description="Disordered" evidence="1">
    <location>
        <begin position="1"/>
        <end position="94"/>
    </location>
</feature>
<feature type="compositionally biased region" description="Polar residues" evidence="1">
    <location>
        <begin position="1"/>
        <end position="17"/>
    </location>
</feature>
<proteinExistence type="predicted"/>
<evidence type="ECO:0000313" key="3">
    <source>
        <dbReference type="Proteomes" id="UP000007875"/>
    </source>
</evidence>
<evidence type="ECO:0000313" key="2">
    <source>
        <dbReference type="Ensembl" id="ENSCSAVP00000015975.1"/>
    </source>
</evidence>
<reference evidence="2" key="3">
    <citation type="submission" date="2025-09" db="UniProtKB">
        <authorList>
            <consortium name="Ensembl"/>
        </authorList>
    </citation>
    <scope>IDENTIFICATION</scope>
</reference>
<organism evidence="2 3">
    <name type="scientific">Ciona savignyi</name>
    <name type="common">Pacific transparent sea squirt</name>
    <dbReference type="NCBI Taxonomy" id="51511"/>
    <lineage>
        <taxon>Eukaryota</taxon>
        <taxon>Metazoa</taxon>
        <taxon>Chordata</taxon>
        <taxon>Tunicata</taxon>
        <taxon>Ascidiacea</taxon>
        <taxon>Phlebobranchia</taxon>
        <taxon>Cionidae</taxon>
        <taxon>Ciona</taxon>
    </lineage>
</organism>
<protein>
    <submittedName>
        <fullName evidence="2">Uncharacterized protein</fullName>
    </submittedName>
</protein>
<evidence type="ECO:0000256" key="1">
    <source>
        <dbReference type="SAM" id="MobiDB-lite"/>
    </source>
</evidence>